<dbReference type="AlphaFoldDB" id="A0A5S5CQI0"/>
<keyword evidence="4" id="KW-1185">Reference proteome</keyword>
<feature type="domain" description="DUF222" evidence="2">
    <location>
        <begin position="87"/>
        <end position="303"/>
    </location>
</feature>
<evidence type="ECO:0000256" key="1">
    <source>
        <dbReference type="SAM" id="MobiDB-lite"/>
    </source>
</evidence>
<dbReference type="InterPro" id="IPR003870">
    <property type="entry name" value="DUF222"/>
</dbReference>
<reference evidence="3 4" key="1">
    <citation type="submission" date="2019-07" db="EMBL/GenBank/DDBJ databases">
        <title>Genomic Encyclopedia of Archaeal and Bacterial Type Strains, Phase II (KMG-II): from individual species to whole genera.</title>
        <authorList>
            <person name="Goeker M."/>
        </authorList>
    </citation>
    <scope>NUCLEOTIDE SEQUENCE [LARGE SCALE GENOMIC DNA]</scope>
    <source>
        <strain evidence="3 4">DSM 46842</strain>
    </source>
</reference>
<evidence type="ECO:0000313" key="3">
    <source>
        <dbReference type="EMBL" id="TYP86121.1"/>
    </source>
</evidence>
<dbReference type="RefSeq" id="WP_166534010.1">
    <property type="nucleotide sequence ID" value="NZ_VNHW01000010.1"/>
</dbReference>
<dbReference type="Proteomes" id="UP000322499">
    <property type="component" value="Unassembled WGS sequence"/>
</dbReference>
<protein>
    <submittedName>
        <fullName evidence="3">Uncharacterized protein DUF222</fullName>
    </submittedName>
</protein>
<gene>
    <name evidence="3" type="ORF">BD833_1108</name>
</gene>
<feature type="compositionally biased region" description="Pro residues" evidence="1">
    <location>
        <begin position="318"/>
        <end position="329"/>
    </location>
</feature>
<sequence length="714" mass="75071">MTDAAPPTRARPGAPAAGWASGPLGAVQAAGREIARQTALRARAVAEFAASRPASADRQPGEPGAMGADRRAVRPDVLAGVSEWAVQELALAQEISSQAAEALLTRSLTLVHRLPRTLDALEAGALHEGHLWPMLSTVAPIADAKLRAAVESEVLAWAAGRITTPAQLGDKARRVVLRRDARDAAGRLERALRGRGVSVRPDSEDGMAVLSALLTVPEAQALLDALGRYADALAADPDDTRTRGQRMADCLLDLVLRPGEKDHAPVQAQLTVVAGVRALLGSDEPGEIGGQVVPAELVRALARALGLFPGDAAAEVGPPAPGPADPAPAPQRRYPTEEEELADWWAATEALVLREWGGEPDPPPEVVERHRAEQARFDRMPTPVEMGVFDAPPDGTSWPGGAFWHEKFWEEESGHDASWQDESPPDGCPYDESPRDGSPFDGSRLDGSSLGSRPNGVPPAGAGPAVHDGPGPAPGTWAAADRALDGAGTALLDLQRAVGRAERAVTDAQRADAADEQAWERSPAGRVTAADDTLAALAAATAAQRTALADLLQATGGGGLVDRPRIAVVDELTGALLALTDARELRRLGTCGATGCRRHPGSCTHDLTGRPGLGPPPPTRGYRPGAVLDRRVRARDRRCRFPGCRRPVPRGGELDHDRPYPDGETSAANLVGYCTPHHRGKHQAPGWRNELAPDGALTVTTPSRMVATTTPPPY</sequence>
<feature type="region of interest" description="Disordered" evidence="1">
    <location>
        <begin position="50"/>
        <end position="70"/>
    </location>
</feature>
<feature type="region of interest" description="Disordered" evidence="1">
    <location>
        <begin position="412"/>
        <end position="479"/>
    </location>
</feature>
<feature type="compositionally biased region" description="Low complexity" evidence="1">
    <location>
        <begin position="441"/>
        <end position="479"/>
    </location>
</feature>
<dbReference type="EMBL" id="VNHW01000010">
    <property type="protein sequence ID" value="TYP86121.1"/>
    <property type="molecule type" value="Genomic_DNA"/>
</dbReference>
<name>A0A5S5CQI0_9ACTN</name>
<feature type="region of interest" description="Disordered" evidence="1">
    <location>
        <begin position="1"/>
        <end position="20"/>
    </location>
</feature>
<comment type="caution">
    <text evidence="3">The sequence shown here is derived from an EMBL/GenBank/DDBJ whole genome shotgun (WGS) entry which is preliminary data.</text>
</comment>
<evidence type="ECO:0000259" key="2">
    <source>
        <dbReference type="Pfam" id="PF02720"/>
    </source>
</evidence>
<evidence type="ECO:0000313" key="4">
    <source>
        <dbReference type="Proteomes" id="UP000322499"/>
    </source>
</evidence>
<proteinExistence type="predicted"/>
<accession>A0A5S5CQI0</accession>
<organism evidence="3 4">
    <name type="scientific">Blastococcus xanthinilyticus</name>
    <dbReference type="NCBI Taxonomy" id="1564164"/>
    <lineage>
        <taxon>Bacteria</taxon>
        <taxon>Bacillati</taxon>
        <taxon>Actinomycetota</taxon>
        <taxon>Actinomycetes</taxon>
        <taxon>Geodermatophilales</taxon>
        <taxon>Geodermatophilaceae</taxon>
        <taxon>Blastococcus</taxon>
    </lineage>
</organism>
<feature type="region of interest" description="Disordered" evidence="1">
    <location>
        <begin position="313"/>
        <end position="333"/>
    </location>
</feature>
<dbReference type="Pfam" id="PF02720">
    <property type="entry name" value="DUF222"/>
    <property type="match status" value="1"/>
</dbReference>